<comment type="caution">
    <text evidence="7">The sequence shown here is derived from an EMBL/GenBank/DDBJ whole genome shotgun (WGS) entry which is preliminary data.</text>
</comment>
<evidence type="ECO:0000313" key="7">
    <source>
        <dbReference type="EMBL" id="KYZ76269.1"/>
    </source>
</evidence>
<dbReference type="InterPro" id="IPR050833">
    <property type="entry name" value="Poly_Biosynth_Transport"/>
</dbReference>
<keyword evidence="2" id="KW-1003">Cell membrane</keyword>
<evidence type="ECO:0000256" key="6">
    <source>
        <dbReference type="SAM" id="Phobius"/>
    </source>
</evidence>
<dbReference type="CDD" id="cd13124">
    <property type="entry name" value="MATE_SpoVB_like"/>
    <property type="match status" value="1"/>
</dbReference>
<feature type="transmembrane region" description="Helical" evidence="6">
    <location>
        <begin position="129"/>
        <end position="146"/>
    </location>
</feature>
<evidence type="ECO:0000256" key="3">
    <source>
        <dbReference type="ARBA" id="ARBA00022692"/>
    </source>
</evidence>
<dbReference type="RefSeq" id="WP_066241429.1">
    <property type="nucleotide sequence ID" value="NZ_LSGP01000017.1"/>
</dbReference>
<protein>
    <submittedName>
        <fullName evidence="7">Polysaccharide biosynthesis protein</fullName>
    </submittedName>
</protein>
<sequence>MDEQKEPKKQTRSFLKGALILSIAGFFVKGIGFLNWIILSRVLGAEGIGLYQMAYPVYLLALSLSSAGLPVAISIITAEKLARGDYRGAGRVFQVSLSVLTLTGFLLSLAVWTGADFLIELKLIRDPRAYYSILALAPAIFFVTLLSSFRGYLQGWQRMTPTAVSQVVEQLLRVATMLIFASMLLPKGLEYAAAGATFGAAPGAAAGLMVLIYYYWQVRSEAKAKIAAQPKEIQQEPIWTIVRRLVLLALPVSVSDLMLPVVSNLDLLIVPGRLEDAGYSVSQATELFGHLTGMAVPLVNLTTILTAAMATSLVPAISAAYAVGDTQGVKSRIATAVRISHMVTLPAFAVLLILAAPIADMVYHAPQAGRPLEIMAVSVFLLGLHQVTTGVLQGMGHTTVPLMNMGLSALAKVILNWLLVGLPALGIAGAALATVADIGLAAVLNLYFLHRYSGFHLAIGELWRPALAATAMGIVMYGMYGEVARLAGNNFATIASFAVGVAVYTGALIIAGGLQQADLEQVPMIGRPMLRVLRRMGFFPSK</sequence>
<feature type="transmembrane region" description="Helical" evidence="6">
    <location>
        <begin position="298"/>
        <end position="323"/>
    </location>
</feature>
<dbReference type="PANTHER" id="PTHR30250">
    <property type="entry name" value="PST FAMILY PREDICTED COLANIC ACID TRANSPORTER"/>
    <property type="match status" value="1"/>
</dbReference>
<feature type="transmembrane region" description="Helical" evidence="6">
    <location>
        <begin position="18"/>
        <end position="38"/>
    </location>
</feature>
<dbReference type="Proteomes" id="UP000076268">
    <property type="component" value="Unassembled WGS sequence"/>
</dbReference>
<feature type="transmembrane region" description="Helical" evidence="6">
    <location>
        <begin position="58"/>
        <end position="78"/>
    </location>
</feature>
<dbReference type="Pfam" id="PF01943">
    <property type="entry name" value="Polysacc_synt"/>
    <property type="match status" value="1"/>
</dbReference>
<accession>A0A154BQU5</accession>
<dbReference type="InterPro" id="IPR002797">
    <property type="entry name" value="Polysacc_synth"/>
</dbReference>
<evidence type="ECO:0000313" key="8">
    <source>
        <dbReference type="Proteomes" id="UP000076268"/>
    </source>
</evidence>
<keyword evidence="5 6" id="KW-0472">Membrane</keyword>
<feature type="transmembrane region" description="Helical" evidence="6">
    <location>
        <begin position="90"/>
        <end position="109"/>
    </location>
</feature>
<feature type="transmembrane region" description="Helical" evidence="6">
    <location>
        <begin position="245"/>
        <end position="263"/>
    </location>
</feature>
<dbReference type="GO" id="GO:0005886">
    <property type="term" value="C:plasma membrane"/>
    <property type="evidence" value="ECO:0007669"/>
    <property type="project" value="UniProtKB-SubCell"/>
</dbReference>
<comment type="subcellular location">
    <subcellularLocation>
        <location evidence="1">Cell membrane</location>
        <topology evidence="1">Multi-pass membrane protein</topology>
    </subcellularLocation>
</comment>
<feature type="transmembrane region" description="Helical" evidence="6">
    <location>
        <begin position="374"/>
        <end position="392"/>
    </location>
</feature>
<organism evidence="7 8">
    <name type="scientific">Anaerosporomusa subterranea</name>
    <dbReference type="NCBI Taxonomy" id="1794912"/>
    <lineage>
        <taxon>Bacteria</taxon>
        <taxon>Bacillati</taxon>
        <taxon>Bacillota</taxon>
        <taxon>Negativicutes</taxon>
        <taxon>Acetonemataceae</taxon>
        <taxon>Anaerosporomusa</taxon>
    </lineage>
</organism>
<evidence type="ECO:0000256" key="5">
    <source>
        <dbReference type="ARBA" id="ARBA00023136"/>
    </source>
</evidence>
<feature type="transmembrane region" description="Helical" evidence="6">
    <location>
        <begin position="191"/>
        <end position="216"/>
    </location>
</feature>
<dbReference type="PIRSF" id="PIRSF038958">
    <property type="entry name" value="PG_synth_SpoVB"/>
    <property type="match status" value="1"/>
</dbReference>
<dbReference type="AlphaFoldDB" id="A0A154BQU5"/>
<reference evidence="7 8" key="1">
    <citation type="submission" date="2016-02" db="EMBL/GenBank/DDBJ databases">
        <title>Anaerosporomusa subterraneum gen. nov., sp. nov., a spore-forming obligate anaerobe isolated from saprolite.</title>
        <authorList>
            <person name="Choi J.K."/>
            <person name="Shah M."/>
            <person name="Yee N."/>
        </authorList>
    </citation>
    <scope>NUCLEOTIDE SEQUENCE [LARGE SCALE GENOMIC DNA]</scope>
    <source>
        <strain evidence="7 8">RU4</strain>
    </source>
</reference>
<keyword evidence="3 6" id="KW-0812">Transmembrane</keyword>
<proteinExistence type="predicted"/>
<evidence type="ECO:0000256" key="1">
    <source>
        <dbReference type="ARBA" id="ARBA00004651"/>
    </source>
</evidence>
<gene>
    <name evidence="7" type="ORF">AXX12_07465</name>
</gene>
<name>A0A154BQU5_ANASB</name>
<keyword evidence="8" id="KW-1185">Reference proteome</keyword>
<feature type="transmembrane region" description="Helical" evidence="6">
    <location>
        <begin position="343"/>
        <end position="362"/>
    </location>
</feature>
<feature type="transmembrane region" description="Helical" evidence="6">
    <location>
        <begin position="462"/>
        <end position="480"/>
    </location>
</feature>
<dbReference type="OrthoDB" id="9775950at2"/>
<feature type="transmembrane region" description="Helical" evidence="6">
    <location>
        <begin position="167"/>
        <end position="185"/>
    </location>
</feature>
<evidence type="ECO:0000256" key="2">
    <source>
        <dbReference type="ARBA" id="ARBA00022475"/>
    </source>
</evidence>
<dbReference type="PANTHER" id="PTHR30250:SF24">
    <property type="entry name" value="STAGE V SPORULATION PROTEIN B"/>
    <property type="match status" value="1"/>
</dbReference>
<dbReference type="EMBL" id="LSGP01000017">
    <property type="protein sequence ID" value="KYZ76269.1"/>
    <property type="molecule type" value="Genomic_DNA"/>
</dbReference>
<feature type="transmembrane region" description="Helical" evidence="6">
    <location>
        <begin position="492"/>
        <end position="514"/>
    </location>
</feature>
<dbReference type="STRING" id="1794912.AXX12_07465"/>
<keyword evidence="4 6" id="KW-1133">Transmembrane helix</keyword>
<dbReference type="InterPro" id="IPR024923">
    <property type="entry name" value="PG_synth_SpoVB"/>
</dbReference>
<evidence type="ECO:0000256" key="4">
    <source>
        <dbReference type="ARBA" id="ARBA00022989"/>
    </source>
</evidence>